<keyword evidence="2" id="KW-1185">Reference proteome</keyword>
<reference evidence="2" key="1">
    <citation type="submission" date="2016-07" db="EMBL/GenBank/DDBJ databases">
        <authorList>
            <person name="Florea S."/>
            <person name="Webb J.S."/>
            <person name="Jaromczyk J."/>
            <person name="Schardl C.L."/>
        </authorList>
    </citation>
    <scope>NUCLEOTIDE SEQUENCE [LARGE SCALE GENOMIC DNA]</scope>
</reference>
<dbReference type="Proteomes" id="UP000224440">
    <property type="component" value="Segment"/>
</dbReference>
<dbReference type="GeneID" id="40072704"/>
<dbReference type="KEGG" id="vg:40072704"/>
<proteinExistence type="predicted"/>
<dbReference type="OrthoDB" id="20809at10239"/>
<sequence length="112" mass="12714">MNTLRDDSIVWDAKDIRSVCHALWQTAYIYRRVKVPDPTTADAVRLLRRWEANADHLDKLLHGLEGLQRQQVQPRIKLTTMPDAETAAECPDPVAITDEFMANMAAKKSRAA</sequence>
<evidence type="ECO:0000313" key="1">
    <source>
        <dbReference type="EMBL" id="AOT24646.1"/>
    </source>
</evidence>
<gene>
    <name evidence="1" type="primary">57</name>
    <name evidence="1" type="ORF">G4_57</name>
</gene>
<dbReference type="RefSeq" id="YP_009597099.1">
    <property type="nucleotide sequence ID" value="NC_041895.1"/>
</dbReference>
<name>A0A1D8EUI9_9CAUD</name>
<accession>A0A1D8EUI9</accession>
<dbReference type="EMBL" id="KX620754">
    <property type="protein sequence ID" value="AOT24646.1"/>
    <property type="molecule type" value="Genomic_DNA"/>
</dbReference>
<protein>
    <submittedName>
        <fullName evidence="1">Uncharacterized protein</fullName>
    </submittedName>
</protein>
<organism evidence="1 2">
    <name type="scientific">Propionibacterium phage G4</name>
    <dbReference type="NCBI Taxonomy" id="1897537"/>
    <lineage>
        <taxon>Viruses</taxon>
        <taxon>Duplodnaviria</taxon>
        <taxon>Heunggongvirae</taxon>
        <taxon>Uroviricota</taxon>
        <taxon>Caudoviricetes</taxon>
        <taxon>Doucettevirus</taxon>
        <taxon>Doucettevirus G4</taxon>
    </lineage>
</organism>
<evidence type="ECO:0000313" key="2">
    <source>
        <dbReference type="Proteomes" id="UP000224440"/>
    </source>
</evidence>